<keyword evidence="1" id="KW-0732">Signal</keyword>
<dbReference type="AlphaFoldDB" id="A0A1W0BEV1"/>
<organism evidence="2 3">
    <name type="scientific">Nocardia donostiensis</name>
    <dbReference type="NCBI Taxonomy" id="1538463"/>
    <lineage>
        <taxon>Bacteria</taxon>
        <taxon>Bacillati</taxon>
        <taxon>Actinomycetota</taxon>
        <taxon>Actinomycetes</taxon>
        <taxon>Mycobacteriales</taxon>
        <taxon>Nocardiaceae</taxon>
        <taxon>Nocardia</taxon>
    </lineage>
</organism>
<dbReference type="RefSeq" id="WP_077118990.1">
    <property type="nucleotide sequence ID" value="NZ_MUKP01000009.1"/>
</dbReference>
<keyword evidence="3" id="KW-1185">Reference proteome</keyword>
<proteinExistence type="predicted"/>
<accession>A0A1W0BEV1</accession>
<evidence type="ECO:0000313" key="3">
    <source>
        <dbReference type="Proteomes" id="UP000188836"/>
    </source>
</evidence>
<dbReference type="EMBL" id="MUMY01000016">
    <property type="protein sequence ID" value="ONM47255.1"/>
    <property type="molecule type" value="Genomic_DNA"/>
</dbReference>
<comment type="caution">
    <text evidence="2">The sequence shown here is derived from an EMBL/GenBank/DDBJ whole genome shotgun (WGS) entry which is preliminary data.</text>
</comment>
<protein>
    <submittedName>
        <fullName evidence="2">Uncharacterized protein</fullName>
    </submittedName>
</protein>
<dbReference type="Proteomes" id="UP000188836">
    <property type="component" value="Unassembled WGS sequence"/>
</dbReference>
<evidence type="ECO:0000313" key="2">
    <source>
        <dbReference type="EMBL" id="ONM47255.1"/>
    </source>
</evidence>
<feature type="chain" id="PRO_5012551550" evidence="1">
    <location>
        <begin position="26"/>
        <end position="148"/>
    </location>
</feature>
<sequence length="148" mass="15470">MRILAIVLALAAASLAVGTASPVSAAPADTGDALCKFTYPTPDDFDVTASSATFATPTAPGTVDLTMLTDAASEVSYEQRFSVTWANLDTGRSGQEQVVEQVQGPDNVLTIPDVTTEPGRVLFVLHANNHGSDQNYTNGDCSAEYTVN</sequence>
<name>A0A1W0BEV1_9NOCA</name>
<dbReference type="OrthoDB" id="4570742at2"/>
<reference evidence="2 3" key="1">
    <citation type="journal article" date="2016" name="Antonie Van Leeuwenhoek">
        <title>Nocardia donostiensis sp. nov., isolated from human respiratory specimens.</title>
        <authorList>
            <person name="Ercibengoa M."/>
            <person name="Bell M."/>
            <person name="Marimon J.M."/>
            <person name="Humrighouse B."/>
            <person name="Klenk H.P."/>
            <person name="Potter G."/>
            <person name="Perez-Trallero E."/>
        </authorList>
    </citation>
    <scope>NUCLEOTIDE SEQUENCE [LARGE SCALE GENOMIC DNA]</scope>
    <source>
        <strain evidence="2 3">X1655</strain>
    </source>
</reference>
<feature type="signal peptide" evidence="1">
    <location>
        <begin position="1"/>
        <end position="25"/>
    </location>
</feature>
<evidence type="ECO:0000256" key="1">
    <source>
        <dbReference type="SAM" id="SignalP"/>
    </source>
</evidence>
<gene>
    <name evidence="2" type="ORF">B0T46_18420</name>
</gene>